<sequence>MREKPDYSSLRGFTLIEAIMVIVITGILGTMVAVFIRAPVEGYIDTVARAELTDAGDTALRRMARDVRSALPNSLRTTSGGSSACFEFLPTVGGGRYRIAQSSVPAGDILDFSAADNRFDVLASTSLPPAGGYATGYHVVIYNLGIPGANAYNAADLNRAAIAPASTAATITLSAANQFPFQSPNKRFHVIPDFSVVSCSGGALLRSTRAITAAQLAACPAGGTVLVGNVDCANSSFIYIPAASQRNGLLTMTLVLTQPGAHGAETIRLYQEVHVDNVP</sequence>
<proteinExistence type="predicted"/>
<dbReference type="Proteomes" id="UP000886602">
    <property type="component" value="Unassembled WGS sequence"/>
</dbReference>
<dbReference type="Pfam" id="PF07963">
    <property type="entry name" value="N_methyl"/>
    <property type="match status" value="1"/>
</dbReference>
<dbReference type="AlphaFoldDB" id="A0A9D7FFS0"/>
<accession>A0A9D7FFS0</accession>
<protein>
    <submittedName>
        <fullName evidence="2">Type II secretion system protein</fullName>
    </submittedName>
</protein>
<organism evidence="2 3">
    <name type="scientific">Candidatus Propionivibrio dominans</name>
    <dbReference type="NCBI Taxonomy" id="2954373"/>
    <lineage>
        <taxon>Bacteria</taxon>
        <taxon>Pseudomonadati</taxon>
        <taxon>Pseudomonadota</taxon>
        <taxon>Betaproteobacteria</taxon>
        <taxon>Rhodocyclales</taxon>
        <taxon>Rhodocyclaceae</taxon>
        <taxon>Propionivibrio</taxon>
    </lineage>
</organism>
<dbReference type="Gene3D" id="3.30.700.10">
    <property type="entry name" value="Glycoprotein, Type 4 Pilin"/>
    <property type="match status" value="1"/>
</dbReference>
<evidence type="ECO:0000313" key="3">
    <source>
        <dbReference type="Proteomes" id="UP000886602"/>
    </source>
</evidence>
<keyword evidence="1" id="KW-0472">Membrane</keyword>
<keyword evidence="1" id="KW-1133">Transmembrane helix</keyword>
<dbReference type="PROSITE" id="PS00409">
    <property type="entry name" value="PROKAR_NTER_METHYL"/>
    <property type="match status" value="1"/>
</dbReference>
<dbReference type="SUPFAM" id="SSF54523">
    <property type="entry name" value="Pili subunits"/>
    <property type="match status" value="1"/>
</dbReference>
<evidence type="ECO:0000256" key="1">
    <source>
        <dbReference type="SAM" id="Phobius"/>
    </source>
</evidence>
<keyword evidence="1" id="KW-0812">Transmembrane</keyword>
<dbReference type="NCBIfam" id="TIGR02532">
    <property type="entry name" value="IV_pilin_GFxxxE"/>
    <property type="match status" value="1"/>
</dbReference>
<comment type="caution">
    <text evidence="2">The sequence shown here is derived from an EMBL/GenBank/DDBJ whole genome shotgun (WGS) entry which is preliminary data.</text>
</comment>
<dbReference type="InterPro" id="IPR012902">
    <property type="entry name" value="N_methyl_site"/>
</dbReference>
<dbReference type="EMBL" id="JADJNC010000015">
    <property type="protein sequence ID" value="MBK7423479.1"/>
    <property type="molecule type" value="Genomic_DNA"/>
</dbReference>
<gene>
    <name evidence="2" type="ORF">IPJ48_10475</name>
</gene>
<reference evidence="2" key="1">
    <citation type="submission" date="2020-10" db="EMBL/GenBank/DDBJ databases">
        <title>Connecting structure to function with the recovery of over 1000 high-quality activated sludge metagenome-assembled genomes encoding full-length rRNA genes using long-read sequencing.</title>
        <authorList>
            <person name="Singleton C.M."/>
            <person name="Petriglieri F."/>
            <person name="Kristensen J.M."/>
            <person name="Kirkegaard R.H."/>
            <person name="Michaelsen T.Y."/>
            <person name="Andersen M.H."/>
            <person name="Karst S.M."/>
            <person name="Dueholm M.S."/>
            <person name="Nielsen P.H."/>
            <person name="Albertsen M."/>
        </authorList>
    </citation>
    <scope>NUCLEOTIDE SEQUENCE</scope>
    <source>
        <strain evidence="2">EsbW_18-Q3-R4-48_MAXAC.044</strain>
    </source>
</reference>
<dbReference type="InterPro" id="IPR045584">
    <property type="entry name" value="Pilin-like"/>
</dbReference>
<feature type="transmembrane region" description="Helical" evidence="1">
    <location>
        <begin position="12"/>
        <end position="36"/>
    </location>
</feature>
<evidence type="ECO:0000313" key="2">
    <source>
        <dbReference type="EMBL" id="MBK7423479.1"/>
    </source>
</evidence>
<name>A0A9D7FFS0_9RHOO</name>